<proteinExistence type="predicted"/>
<name>A0A6M3K3S3_9ZZZZ</name>
<organism evidence="1">
    <name type="scientific">viral metagenome</name>
    <dbReference type="NCBI Taxonomy" id="1070528"/>
    <lineage>
        <taxon>unclassified sequences</taxon>
        <taxon>metagenomes</taxon>
        <taxon>organismal metagenomes</taxon>
    </lineage>
</organism>
<gene>
    <name evidence="1" type="ORF">MM415A01613_0001</name>
</gene>
<dbReference type="AlphaFoldDB" id="A0A6M3K3S3"/>
<accession>A0A6M3K3S3</accession>
<protein>
    <submittedName>
        <fullName evidence="1">Uncharacterized protein</fullName>
    </submittedName>
</protein>
<dbReference type="EMBL" id="MT142198">
    <property type="protein sequence ID" value="QJA75992.1"/>
    <property type="molecule type" value="Genomic_DNA"/>
</dbReference>
<sequence length="114" mass="12071">MDQEHLAAARHLITFARDIEYNDTRYAPSGVKEAAAALEAYIDSAAILPMDALTIVIEAVSEGGYQYDLYTGTPAEIESGYAVNVDGGLCTTTLENALRMATSQAAGIIKNANA</sequence>
<evidence type="ECO:0000313" key="1">
    <source>
        <dbReference type="EMBL" id="QJA75992.1"/>
    </source>
</evidence>
<reference evidence="1" key="1">
    <citation type="submission" date="2020-03" db="EMBL/GenBank/DDBJ databases">
        <title>The deep terrestrial virosphere.</title>
        <authorList>
            <person name="Holmfeldt K."/>
            <person name="Nilsson E."/>
            <person name="Simone D."/>
            <person name="Lopez-Fernandez M."/>
            <person name="Wu X."/>
            <person name="de Brujin I."/>
            <person name="Lundin D."/>
            <person name="Andersson A."/>
            <person name="Bertilsson S."/>
            <person name="Dopson M."/>
        </authorList>
    </citation>
    <scope>NUCLEOTIDE SEQUENCE</scope>
    <source>
        <strain evidence="1">MM415A01613</strain>
    </source>
</reference>